<dbReference type="Proteomes" id="UP000617171">
    <property type="component" value="Unassembled WGS sequence"/>
</dbReference>
<evidence type="ECO:0000256" key="1">
    <source>
        <dbReference type="ARBA" id="ARBA00004496"/>
    </source>
</evidence>
<keyword evidence="12" id="KW-1185">Reference proteome</keyword>
<dbReference type="InterPro" id="IPR003141">
    <property type="entry name" value="Pol/His_phosphatase_N"/>
</dbReference>
<dbReference type="RefSeq" id="WP_186656057.1">
    <property type="nucleotide sequence ID" value="NZ_JABWQV010000060.1"/>
</dbReference>
<reference evidence="11 12" key="1">
    <citation type="journal article" date="2020" name="Microorganisms">
        <title>Reliable Identification of Environmental Pseudomonas Isolates Using the rpoD Gene.</title>
        <authorList>
            <consortium name="The Broad Institute Genome Sequencing Platform"/>
            <person name="Girard L."/>
            <person name="Lood C."/>
            <person name="Rokni-Zadeh H."/>
            <person name="van Noort V."/>
            <person name="Lavigne R."/>
            <person name="De Mot R."/>
        </authorList>
    </citation>
    <scope>NUCLEOTIDE SEQUENCE [LARGE SCALE GENOMIC DNA]</scope>
    <source>
        <strain evidence="11 12">SWRI196</strain>
    </source>
</reference>
<dbReference type="NCBIfam" id="TIGR00594">
    <property type="entry name" value="polc"/>
    <property type="match status" value="1"/>
</dbReference>
<dbReference type="InterPro" id="IPR029460">
    <property type="entry name" value="DNAPol_HHH"/>
</dbReference>
<dbReference type="EC" id="2.7.7.7" evidence="2"/>
<dbReference type="CDD" id="cd04485">
    <property type="entry name" value="DnaE_OBF"/>
    <property type="match status" value="1"/>
</dbReference>
<dbReference type="NCBIfam" id="NF004226">
    <property type="entry name" value="PRK05673.1"/>
    <property type="match status" value="1"/>
</dbReference>
<dbReference type="Pfam" id="PF14579">
    <property type="entry name" value="HHH_6"/>
    <property type="match status" value="1"/>
</dbReference>
<dbReference type="Pfam" id="PF01336">
    <property type="entry name" value="tRNA_anti-codon"/>
    <property type="match status" value="1"/>
</dbReference>
<keyword evidence="5 11" id="KW-0808">Transferase</keyword>
<dbReference type="InterPro" id="IPR016195">
    <property type="entry name" value="Pol/histidinol_Pase-like"/>
</dbReference>
<comment type="caution">
    <text evidence="11">The sequence shown here is derived from an EMBL/GenBank/DDBJ whole genome shotgun (WGS) entry which is preliminary data.</text>
</comment>
<dbReference type="InterPro" id="IPR011708">
    <property type="entry name" value="DNA_pol3_alpha_NTPase_dom"/>
</dbReference>
<comment type="catalytic activity">
    <reaction evidence="9">
        <text>DNA(n) + a 2'-deoxyribonucleoside 5'-triphosphate = DNA(n+1) + diphosphate</text>
        <dbReference type="Rhea" id="RHEA:22508"/>
        <dbReference type="Rhea" id="RHEA-COMP:17339"/>
        <dbReference type="Rhea" id="RHEA-COMP:17340"/>
        <dbReference type="ChEBI" id="CHEBI:33019"/>
        <dbReference type="ChEBI" id="CHEBI:61560"/>
        <dbReference type="ChEBI" id="CHEBI:173112"/>
        <dbReference type="EC" id="2.7.7.7"/>
    </reaction>
</comment>
<dbReference type="Gene3D" id="2.40.50.140">
    <property type="entry name" value="Nucleic acid-binding proteins"/>
    <property type="match status" value="1"/>
</dbReference>
<dbReference type="InterPro" id="IPR004805">
    <property type="entry name" value="DnaE2/DnaE/PolC"/>
</dbReference>
<dbReference type="SUPFAM" id="SSF89550">
    <property type="entry name" value="PHP domain-like"/>
    <property type="match status" value="1"/>
</dbReference>
<keyword evidence="4" id="KW-0963">Cytoplasm</keyword>
<dbReference type="InterPro" id="IPR012340">
    <property type="entry name" value="NA-bd_OB-fold"/>
</dbReference>
<evidence type="ECO:0000313" key="12">
    <source>
        <dbReference type="Proteomes" id="UP000617171"/>
    </source>
</evidence>
<dbReference type="InterPro" id="IPR004365">
    <property type="entry name" value="NA-bd_OB_tRNA"/>
</dbReference>
<dbReference type="SMART" id="SM00481">
    <property type="entry name" value="POLIIIAc"/>
    <property type="match status" value="1"/>
</dbReference>
<dbReference type="InterPro" id="IPR040982">
    <property type="entry name" value="DNA_pol3_finger"/>
</dbReference>
<name>A0ABR6UT54_9PSED</name>
<dbReference type="InterPro" id="IPR041931">
    <property type="entry name" value="DNA_pol3_alpha_thumb_dom"/>
</dbReference>
<dbReference type="Pfam" id="PF07733">
    <property type="entry name" value="DNA_pol3_alpha"/>
    <property type="match status" value="1"/>
</dbReference>
<dbReference type="GO" id="GO:0003887">
    <property type="term" value="F:DNA-directed DNA polymerase activity"/>
    <property type="evidence" value="ECO:0007669"/>
    <property type="project" value="UniProtKB-EC"/>
</dbReference>
<accession>A0ABR6UT54</accession>
<dbReference type="CDD" id="cd07433">
    <property type="entry name" value="PHP_PolIIIA_DnaE1"/>
    <property type="match status" value="1"/>
</dbReference>
<dbReference type="EMBL" id="JABWQV010000060">
    <property type="protein sequence ID" value="MBC3347370.1"/>
    <property type="molecule type" value="Genomic_DNA"/>
</dbReference>
<proteinExistence type="predicted"/>
<dbReference type="Pfam" id="PF17657">
    <property type="entry name" value="DNA_pol3_finger"/>
    <property type="match status" value="1"/>
</dbReference>
<dbReference type="Gene3D" id="1.10.10.1600">
    <property type="entry name" value="Bacterial DNA polymerase III alpha subunit, thumb domain"/>
    <property type="match status" value="1"/>
</dbReference>
<evidence type="ECO:0000256" key="9">
    <source>
        <dbReference type="ARBA" id="ARBA00049244"/>
    </source>
</evidence>
<dbReference type="SUPFAM" id="SSF160975">
    <property type="entry name" value="AF1531-like"/>
    <property type="match status" value="1"/>
</dbReference>
<evidence type="ECO:0000256" key="8">
    <source>
        <dbReference type="ARBA" id="ARBA00022932"/>
    </source>
</evidence>
<evidence type="ECO:0000256" key="4">
    <source>
        <dbReference type="ARBA" id="ARBA00022490"/>
    </source>
</evidence>
<evidence type="ECO:0000256" key="2">
    <source>
        <dbReference type="ARBA" id="ARBA00012417"/>
    </source>
</evidence>
<comment type="subcellular location">
    <subcellularLocation>
        <location evidence="1">Cytoplasm</location>
    </subcellularLocation>
</comment>
<keyword evidence="8" id="KW-0239">DNA-directed DNA polymerase</keyword>
<keyword evidence="6 11" id="KW-0548">Nucleotidyltransferase</keyword>
<dbReference type="Pfam" id="PF20914">
    <property type="entry name" value="DNA_pol_IIIA_C"/>
    <property type="match status" value="1"/>
</dbReference>
<evidence type="ECO:0000313" key="11">
    <source>
        <dbReference type="EMBL" id="MBC3347370.1"/>
    </source>
</evidence>
<evidence type="ECO:0000256" key="6">
    <source>
        <dbReference type="ARBA" id="ARBA00022695"/>
    </source>
</evidence>
<keyword evidence="7" id="KW-0235">DNA replication</keyword>
<protein>
    <recommendedName>
        <fullName evidence="3">DNA polymerase III subunit alpha</fullName>
        <ecNumber evidence="2">2.7.7.7</ecNumber>
    </recommendedName>
</protein>
<dbReference type="InterPro" id="IPR004013">
    <property type="entry name" value="PHP_dom"/>
</dbReference>
<dbReference type="InterPro" id="IPR048472">
    <property type="entry name" value="DNA_pol_IIIA_C"/>
</dbReference>
<dbReference type="InterPro" id="IPR049821">
    <property type="entry name" value="PolIIIA_DnaE1_PHP"/>
</dbReference>
<dbReference type="PANTHER" id="PTHR32294">
    <property type="entry name" value="DNA POLYMERASE III SUBUNIT ALPHA"/>
    <property type="match status" value="1"/>
</dbReference>
<sequence length="1173" mass="131271">MPASFVHLRLHTEYSLVDGLVRIKPLVKTLVGMNMPAVAVTDQNNMCSLVKFYKNAMGAGIKPICGADLWLSNKDPDAPLSRISLLVMNAVGYRNLTELISRGFIDGQRNGSIIIEREWVAEANEGLIMLSAAKEGEIGLALLSGNPEEAETLARDWMAVFPDRFYIEVQRTNRPNDEEHLHAAVALADRIGAPLVATNDVRFIKQEDFEAHETRVCIGEGRALDDPRRPKNYSDQQYLKSAEEMAELFSDLPEALENTVEIAKRCNIEVKLGKHFLPNFPIPDGMTIDEYFRKVSFDGLDERLSVLLPKDTTEDYEAKRQVYVDRLNFELDIIIQMGFPGYFLIVMDFIQWAKSNGVPVGPGRGSGAGSLVAYVQKITDLDPLEYDLLFERFLNPERVSMPDFDVDFCMDGRDRVIDYVAEKYGRNAVSQIITFGSMAAKAVVRDVARVQGKSYGLADRLSKMIPFEVGMTLEKAYEQEEILRDFIKVDEEAAEIWEMARKLEGVVRNVGKHAGGVVIAPTKLTDFSPIYCDEEGDGLVTQFDKDDVEAAGLVKFDFLGLRTLTIIDWALKTINRDRAKVGEAPLDIAFIPLDDKPTYSLLQKAETTAVFQLESRGMKELIKKLKPDCLEDLIALVALFRPGPLQSGMVDDFINRKHGRAELAYPHPDYQYDGLKPVLAPTYGIILYQEQVMQIAQVMAGYTLGGADMLRRAMGKKKPEEMAKQRGGFIEGCANNGIDADLAGNIFDLVEKFAGYGFNKSHSAAYGLVSYQTAWLKAHYPAPFMAAVLSADMHNTDKVVTLIEEVRTMKLRLDAPDVNASEFKFTVNDEGRIIYGLGAIKGVGEGPVEAITEARQDGPFKDLFDFCARVDLKRINKRTLDGLIRSGALDRLGPYFQDEPKAYQANIDRNRAVLLAAMEEAIKAAEQTARTHDSGHADLFGGLFVEEDADVYGNHRKAKELTLKERLKGEKDTLGLYLTGHPIDEYEGEIRRFARQRIIDLKPARDTQTVAGMIIALRVMKNKKGDKMGFITLDDRSGRIEASLFADAFHSAQSLLQTDAMVVVEGEVSNDDFSGGLRLRVKRVMSMEDARTNLAESLRLKLQTQDLKGDQLRWLGELFKRHRGACPITMEYVRPDAKAVLQFGEGWRIDPADALIQALRDQFGKDNVFLQYR</sequence>
<evidence type="ECO:0000256" key="5">
    <source>
        <dbReference type="ARBA" id="ARBA00022679"/>
    </source>
</evidence>
<evidence type="ECO:0000256" key="7">
    <source>
        <dbReference type="ARBA" id="ARBA00022705"/>
    </source>
</evidence>
<dbReference type="Gene3D" id="3.20.20.140">
    <property type="entry name" value="Metal-dependent hydrolases"/>
    <property type="match status" value="1"/>
</dbReference>
<evidence type="ECO:0000256" key="3">
    <source>
        <dbReference type="ARBA" id="ARBA00019114"/>
    </source>
</evidence>
<dbReference type="PANTHER" id="PTHR32294:SF0">
    <property type="entry name" value="DNA POLYMERASE III SUBUNIT ALPHA"/>
    <property type="match status" value="1"/>
</dbReference>
<feature type="domain" description="Polymerase/histidinol phosphatase N-terminal" evidence="10">
    <location>
        <begin position="6"/>
        <end position="73"/>
    </location>
</feature>
<organism evidence="11 12">
    <name type="scientific">Pseudomonas tehranensis</name>
    <dbReference type="NCBI Taxonomy" id="2745502"/>
    <lineage>
        <taxon>Bacteria</taxon>
        <taxon>Pseudomonadati</taxon>
        <taxon>Pseudomonadota</taxon>
        <taxon>Gammaproteobacteria</taxon>
        <taxon>Pseudomonadales</taxon>
        <taxon>Pseudomonadaceae</taxon>
        <taxon>Pseudomonas</taxon>
    </lineage>
</organism>
<dbReference type="Gene3D" id="1.10.150.870">
    <property type="match status" value="1"/>
</dbReference>
<dbReference type="Pfam" id="PF02811">
    <property type="entry name" value="PHP"/>
    <property type="match status" value="1"/>
</dbReference>
<evidence type="ECO:0000259" key="10">
    <source>
        <dbReference type="SMART" id="SM00481"/>
    </source>
</evidence>
<gene>
    <name evidence="11" type="primary">dnaE</name>
    <name evidence="11" type="ORF">HU811_12080</name>
</gene>